<evidence type="ECO:0000259" key="7">
    <source>
        <dbReference type="SMART" id="SM01144"/>
    </source>
</evidence>
<comment type="caution">
    <text evidence="8">The sequence shown here is derived from an EMBL/GenBank/DDBJ whole genome shotgun (WGS) entry which is preliminary data.</text>
</comment>
<dbReference type="EMBL" id="QNGE01002800">
    <property type="protein sequence ID" value="KAA3674968.1"/>
    <property type="molecule type" value="Genomic_DNA"/>
</dbReference>
<dbReference type="PANTHER" id="PTHR21392">
    <property type="entry name" value="TRNA-URIDINE AMINOCARBOXYPROPYLTRANSFERASE 2"/>
    <property type="match status" value="1"/>
</dbReference>
<dbReference type="InterPro" id="IPR005636">
    <property type="entry name" value="DTW"/>
</dbReference>
<evidence type="ECO:0000256" key="2">
    <source>
        <dbReference type="ARBA" id="ARBA00022679"/>
    </source>
</evidence>
<feature type="domain" description="DTW" evidence="7">
    <location>
        <begin position="19"/>
        <end position="233"/>
    </location>
</feature>
<name>A0A5J4NI02_9TREM</name>
<evidence type="ECO:0000256" key="4">
    <source>
        <dbReference type="ARBA" id="ARBA00022694"/>
    </source>
</evidence>
<sequence>MDNFSQLCSVDTEPSRDCKRLACKRCERPVSACWCPWLPEHKLQIETNILILQHPFEERRKVRTARILELALADERVLLVRGRKFNAERCPDLMPILTSDHSYVLFPYRGAIPAHYCCPTPVSQECLHNQPPRWLVVLDGTWTQARHMLTGSPLLFAMKRVCLPPNPETGDFTQSEFIVRRQPFPAAVCTVEAVARILDLWEPTAIPRGKDFYQTELLRPLRRICEIQTAWKSEHAGKKQLPCQSTEHSNRSEVEIYPILE</sequence>
<keyword evidence="3" id="KW-0949">S-adenosyl-L-methionine</keyword>
<dbReference type="Pfam" id="PF03942">
    <property type="entry name" value="DTW"/>
    <property type="match status" value="1"/>
</dbReference>
<dbReference type="PANTHER" id="PTHR21392:SF0">
    <property type="entry name" value="TRNA-URIDINE AMINOCARBOXYPROPYLTRANSFERASE 2"/>
    <property type="match status" value="1"/>
</dbReference>
<evidence type="ECO:0000313" key="9">
    <source>
        <dbReference type="Proteomes" id="UP000324629"/>
    </source>
</evidence>
<proteinExistence type="inferred from homology"/>
<dbReference type="EC" id="2.5.1.25" evidence="1"/>
<protein>
    <recommendedName>
        <fullName evidence="1">tRNA-uridine aminocarboxypropyltransferase</fullName>
        <ecNumber evidence="1">2.5.1.25</ecNumber>
    </recommendedName>
</protein>
<dbReference type="SMART" id="SM01144">
    <property type="entry name" value="DTW"/>
    <property type="match status" value="1"/>
</dbReference>
<evidence type="ECO:0000256" key="5">
    <source>
        <dbReference type="ARBA" id="ARBA00034489"/>
    </source>
</evidence>
<dbReference type="AlphaFoldDB" id="A0A5J4NI02"/>
<comment type="similarity">
    <text evidence="5">Belongs to the TDD superfamily. DTWD2 family.</text>
</comment>
<dbReference type="Proteomes" id="UP000324629">
    <property type="component" value="Unassembled WGS sequence"/>
</dbReference>
<keyword evidence="4" id="KW-0819">tRNA processing</keyword>
<dbReference type="GO" id="GO:0016432">
    <property type="term" value="F:tRNA-uridine aminocarboxypropyltransferase activity"/>
    <property type="evidence" value="ECO:0007669"/>
    <property type="project" value="UniProtKB-EC"/>
</dbReference>
<evidence type="ECO:0000256" key="6">
    <source>
        <dbReference type="ARBA" id="ARBA00048718"/>
    </source>
</evidence>
<evidence type="ECO:0000256" key="3">
    <source>
        <dbReference type="ARBA" id="ARBA00022691"/>
    </source>
</evidence>
<accession>A0A5J4NI02</accession>
<organism evidence="8 9">
    <name type="scientific">Paragonimus westermani</name>
    <dbReference type="NCBI Taxonomy" id="34504"/>
    <lineage>
        <taxon>Eukaryota</taxon>
        <taxon>Metazoa</taxon>
        <taxon>Spiralia</taxon>
        <taxon>Lophotrochozoa</taxon>
        <taxon>Platyhelminthes</taxon>
        <taxon>Trematoda</taxon>
        <taxon>Digenea</taxon>
        <taxon>Plagiorchiida</taxon>
        <taxon>Troglotremata</taxon>
        <taxon>Troglotrematidae</taxon>
        <taxon>Paragonimus</taxon>
    </lineage>
</organism>
<evidence type="ECO:0000256" key="1">
    <source>
        <dbReference type="ARBA" id="ARBA00012386"/>
    </source>
</evidence>
<dbReference type="GO" id="GO:0008033">
    <property type="term" value="P:tRNA processing"/>
    <property type="evidence" value="ECO:0007669"/>
    <property type="project" value="UniProtKB-KW"/>
</dbReference>
<keyword evidence="2" id="KW-0808">Transferase</keyword>
<dbReference type="InterPro" id="IPR039262">
    <property type="entry name" value="DTWD2/TAPT"/>
</dbReference>
<reference evidence="8 9" key="1">
    <citation type="journal article" date="2019" name="Gigascience">
        <title>Whole-genome sequence of the oriental lung fluke Paragonimus westermani.</title>
        <authorList>
            <person name="Oey H."/>
            <person name="Zakrzewski M."/>
            <person name="Narain K."/>
            <person name="Devi K.R."/>
            <person name="Agatsuma T."/>
            <person name="Nawaratna S."/>
            <person name="Gobert G.N."/>
            <person name="Jones M.K."/>
            <person name="Ragan M.A."/>
            <person name="McManus D.P."/>
            <person name="Krause L."/>
        </authorList>
    </citation>
    <scope>NUCLEOTIDE SEQUENCE [LARGE SCALE GENOMIC DNA]</scope>
    <source>
        <strain evidence="8 9">IND2009</strain>
    </source>
</reference>
<evidence type="ECO:0000313" key="8">
    <source>
        <dbReference type="EMBL" id="KAA3674968.1"/>
    </source>
</evidence>
<keyword evidence="9" id="KW-1185">Reference proteome</keyword>
<gene>
    <name evidence="8" type="ORF">DEA37_0008048</name>
</gene>
<comment type="catalytic activity">
    <reaction evidence="6">
        <text>a uridine in tRNA + S-adenosyl-L-methionine = a 3-[(3S)-3-amino-3-carboxypropyl]uridine in tRNA + S-methyl-5'-thioadenosine + H(+)</text>
        <dbReference type="Rhea" id="RHEA:62432"/>
        <dbReference type="Rhea" id="RHEA-COMP:13339"/>
        <dbReference type="Rhea" id="RHEA-COMP:16092"/>
        <dbReference type="ChEBI" id="CHEBI:15378"/>
        <dbReference type="ChEBI" id="CHEBI:17509"/>
        <dbReference type="ChEBI" id="CHEBI:59789"/>
        <dbReference type="ChEBI" id="CHEBI:65315"/>
        <dbReference type="ChEBI" id="CHEBI:82930"/>
        <dbReference type="EC" id="2.5.1.25"/>
    </reaction>
</comment>